<dbReference type="SUPFAM" id="SSF54373">
    <property type="entry name" value="FAD-linked reductases, C-terminal domain"/>
    <property type="match status" value="1"/>
</dbReference>
<dbReference type="PROSITE" id="PS00624">
    <property type="entry name" value="GMC_OXRED_2"/>
    <property type="match status" value="1"/>
</dbReference>
<evidence type="ECO:0000313" key="10">
    <source>
        <dbReference type="EMBL" id="MBW8638876.1"/>
    </source>
</evidence>
<dbReference type="InterPro" id="IPR007867">
    <property type="entry name" value="GMC_OxRtase_C"/>
</dbReference>
<keyword evidence="4 5" id="KW-0274">FAD</keyword>
<dbReference type="PROSITE" id="PS00623">
    <property type="entry name" value="GMC_OXRED_1"/>
    <property type="match status" value="1"/>
</dbReference>
<dbReference type="PANTHER" id="PTHR11552">
    <property type="entry name" value="GLUCOSE-METHANOL-CHOLINE GMC OXIDOREDUCTASE"/>
    <property type="match status" value="1"/>
</dbReference>
<dbReference type="EMBL" id="JAICBX010000003">
    <property type="protein sequence ID" value="MBW8638876.1"/>
    <property type="molecule type" value="Genomic_DNA"/>
</dbReference>
<dbReference type="InterPro" id="IPR036188">
    <property type="entry name" value="FAD/NAD-bd_sf"/>
</dbReference>
<feature type="binding site" evidence="5">
    <location>
        <position position="95"/>
    </location>
    <ligand>
        <name>FAD</name>
        <dbReference type="ChEBI" id="CHEBI:57692"/>
    </ligand>
</feature>
<dbReference type="Pfam" id="PF00732">
    <property type="entry name" value="GMC_oxred_N"/>
    <property type="match status" value="1"/>
</dbReference>
<evidence type="ECO:0000256" key="4">
    <source>
        <dbReference type="ARBA" id="ARBA00022827"/>
    </source>
</evidence>
<gene>
    <name evidence="10" type="ORF">K1W69_16895</name>
</gene>
<dbReference type="Gene3D" id="3.30.560.10">
    <property type="entry name" value="Glucose Oxidase, domain 3"/>
    <property type="match status" value="1"/>
</dbReference>
<dbReference type="AlphaFoldDB" id="A0AAE2ZME5"/>
<dbReference type="InterPro" id="IPR000172">
    <property type="entry name" value="GMC_OxRdtase_N"/>
</dbReference>
<dbReference type="PANTHER" id="PTHR11552:SF147">
    <property type="entry name" value="CHOLINE DEHYDROGENASE, MITOCHONDRIAL"/>
    <property type="match status" value="1"/>
</dbReference>
<dbReference type="InterPro" id="IPR012132">
    <property type="entry name" value="GMC_OxRdtase"/>
</dbReference>
<evidence type="ECO:0000313" key="11">
    <source>
        <dbReference type="Proteomes" id="UP001196509"/>
    </source>
</evidence>
<feature type="domain" description="Glucose-methanol-choline oxidoreductase N-terminal" evidence="9">
    <location>
        <begin position="265"/>
        <end position="279"/>
    </location>
</feature>
<evidence type="ECO:0000256" key="1">
    <source>
        <dbReference type="ARBA" id="ARBA00001974"/>
    </source>
</evidence>
<dbReference type="Proteomes" id="UP001196509">
    <property type="component" value="Unassembled WGS sequence"/>
</dbReference>
<evidence type="ECO:0000259" key="9">
    <source>
        <dbReference type="PROSITE" id="PS00624"/>
    </source>
</evidence>
<comment type="cofactor">
    <cofactor evidence="1 5">
        <name>FAD</name>
        <dbReference type="ChEBI" id="CHEBI:57692"/>
    </cofactor>
</comment>
<accession>A0AAE2ZME5</accession>
<name>A0AAE2ZME5_9HYPH</name>
<dbReference type="Pfam" id="PF05199">
    <property type="entry name" value="GMC_oxred_C"/>
    <property type="match status" value="1"/>
</dbReference>
<dbReference type="GO" id="GO:0016614">
    <property type="term" value="F:oxidoreductase activity, acting on CH-OH group of donors"/>
    <property type="evidence" value="ECO:0007669"/>
    <property type="project" value="InterPro"/>
</dbReference>
<keyword evidence="3 6" id="KW-0285">Flavoprotein</keyword>
<sequence>MTAGTIIPNRPLLPEYDFIVVGGGSGGCVVARRLIDGSDATVLLIEAGESGYGAPEIEDPSRWVPLGRSQYDWGYNYAPTPLVNNRVIGIPRGKVLGGSSSINALMWYRGNPRDYDAWVEAGAEGWSFEDVLPWFRRCEDWEGGANDYRGAGGPLRIETSRNLHPVARGMMEGAAELGIPLIDDPNGPDNEGAAPSNFNISSGRRHSSADGYLKPILDEERLTILTGSQAIGLLLDGARCVGVRHTGEGGVYETRASAHVILALGAIDTPRLLMMSGIGDAEELHRLRSPVKCALPGVGRNFQDHPLVQACVFRSKSPLGPVTDNGGGTMLNWKSRPDLAQPDVHAFPVQGNSAEPALRDRYDADGELFSFGAGLMHSKSRGYLRLWSTEPDGLLEIQPNFLAEPDDLEALIVAVDTMMELSRTGAMAELFGGYAIPDHPMNRKETIEFIRNGCSTFFHCCGSCAMGSDEMAVVDSRLNVRGLDGLSIADASVIPVIPSCNTHAPVTMIGERAASFILSEHGVGAPTEQETACLQTN</sequence>
<evidence type="ECO:0000256" key="7">
    <source>
        <dbReference type="SAM" id="MobiDB-lite"/>
    </source>
</evidence>
<evidence type="ECO:0000259" key="8">
    <source>
        <dbReference type="PROSITE" id="PS00623"/>
    </source>
</evidence>
<evidence type="ECO:0000256" key="3">
    <source>
        <dbReference type="ARBA" id="ARBA00022630"/>
    </source>
</evidence>
<evidence type="ECO:0000256" key="5">
    <source>
        <dbReference type="PIRSR" id="PIRSR000137-2"/>
    </source>
</evidence>
<organism evidence="10 11">
    <name type="scientific">Flavimaribacter sediminis</name>
    <dbReference type="NCBI Taxonomy" id="2865987"/>
    <lineage>
        <taxon>Bacteria</taxon>
        <taxon>Pseudomonadati</taxon>
        <taxon>Pseudomonadota</taxon>
        <taxon>Alphaproteobacteria</taxon>
        <taxon>Hyphomicrobiales</taxon>
        <taxon>Rhizobiaceae</taxon>
        <taxon>Flavimaribacter</taxon>
    </lineage>
</organism>
<evidence type="ECO:0000256" key="6">
    <source>
        <dbReference type="RuleBase" id="RU003968"/>
    </source>
</evidence>
<reference evidence="10" key="1">
    <citation type="submission" date="2021-08" db="EMBL/GenBank/DDBJ databases">
        <title>Hoeflea bacterium WL0058 sp. nov., isolated from the sediment.</title>
        <authorList>
            <person name="Wang L."/>
            <person name="Zhang D."/>
        </authorList>
    </citation>
    <scope>NUCLEOTIDE SEQUENCE</scope>
    <source>
        <strain evidence="10">WL0058</strain>
    </source>
</reference>
<evidence type="ECO:0000256" key="2">
    <source>
        <dbReference type="ARBA" id="ARBA00010790"/>
    </source>
</evidence>
<comment type="caution">
    <text evidence="10">The sequence shown here is derived from an EMBL/GenBank/DDBJ whole genome shotgun (WGS) entry which is preliminary data.</text>
</comment>
<proteinExistence type="inferred from homology"/>
<keyword evidence="11" id="KW-1185">Reference proteome</keyword>
<dbReference type="SUPFAM" id="SSF51905">
    <property type="entry name" value="FAD/NAD(P)-binding domain"/>
    <property type="match status" value="1"/>
</dbReference>
<dbReference type="GO" id="GO:0050660">
    <property type="term" value="F:flavin adenine dinucleotide binding"/>
    <property type="evidence" value="ECO:0007669"/>
    <property type="project" value="InterPro"/>
</dbReference>
<dbReference type="Gene3D" id="3.50.50.60">
    <property type="entry name" value="FAD/NAD(P)-binding domain"/>
    <property type="match status" value="1"/>
</dbReference>
<feature type="domain" description="Glucose-methanol-choline oxidoreductase N-terminal" evidence="8">
    <location>
        <begin position="93"/>
        <end position="116"/>
    </location>
</feature>
<protein>
    <submittedName>
        <fullName evidence="10">GMC family oxidoreductase N-terminal domain-containing protein</fullName>
    </submittedName>
</protein>
<comment type="similarity">
    <text evidence="2 6">Belongs to the GMC oxidoreductase family.</text>
</comment>
<dbReference type="PIRSF" id="PIRSF000137">
    <property type="entry name" value="Alcohol_oxidase"/>
    <property type="match status" value="1"/>
</dbReference>
<feature type="region of interest" description="Disordered" evidence="7">
    <location>
        <begin position="183"/>
        <end position="207"/>
    </location>
</feature>
<dbReference type="RefSeq" id="WP_220229599.1">
    <property type="nucleotide sequence ID" value="NZ_JAICBX010000003.1"/>
</dbReference>